<accession>A0A4R7F5W1</accession>
<dbReference type="InterPro" id="IPR032272">
    <property type="entry name" value="DUF4834"/>
</dbReference>
<keyword evidence="4" id="KW-1185">Reference proteome</keyword>
<dbReference type="OrthoDB" id="1123055at2"/>
<proteinExistence type="predicted"/>
<protein>
    <submittedName>
        <fullName evidence="3">Uncharacterized protein DUF4834</fullName>
    </submittedName>
</protein>
<evidence type="ECO:0000256" key="1">
    <source>
        <dbReference type="SAM" id="MobiDB-lite"/>
    </source>
</evidence>
<reference evidence="3 4" key="1">
    <citation type="submission" date="2019-03" db="EMBL/GenBank/DDBJ databases">
        <title>Genomic Encyclopedia of Archaeal and Bacterial Type Strains, Phase II (KMG-II): from individual species to whole genera.</title>
        <authorList>
            <person name="Goeker M."/>
        </authorList>
    </citation>
    <scope>NUCLEOTIDE SEQUENCE [LARGE SCALE GENOMIC DNA]</scope>
    <source>
        <strain evidence="3 4">DSM 28213</strain>
    </source>
</reference>
<evidence type="ECO:0000313" key="3">
    <source>
        <dbReference type="EMBL" id="TDS65034.1"/>
    </source>
</evidence>
<dbReference type="EMBL" id="SOAG01000003">
    <property type="protein sequence ID" value="TDS65034.1"/>
    <property type="molecule type" value="Genomic_DNA"/>
</dbReference>
<gene>
    <name evidence="3" type="ORF">C8P70_10354</name>
</gene>
<evidence type="ECO:0000313" key="4">
    <source>
        <dbReference type="Proteomes" id="UP000295215"/>
    </source>
</evidence>
<feature type="region of interest" description="Disordered" evidence="1">
    <location>
        <begin position="53"/>
        <end position="80"/>
    </location>
</feature>
<comment type="caution">
    <text evidence="3">The sequence shown here is derived from an EMBL/GenBank/DDBJ whole genome shotgun (WGS) entry which is preliminary data.</text>
</comment>
<sequence>MDAASFGGFLRTLLIIAVLYYVFKFAMRYLFPIFVYKMAKKAGEGFQKQQQEFYQQQNTKTHSDSKYNQQQNKSEKVPRSTKVVGEYIDFEEIDK</sequence>
<dbReference type="Proteomes" id="UP000295215">
    <property type="component" value="Unassembled WGS sequence"/>
</dbReference>
<dbReference type="AlphaFoldDB" id="A0A4R7F5W1"/>
<dbReference type="Pfam" id="PF16118">
    <property type="entry name" value="DUF4834"/>
    <property type="match status" value="1"/>
</dbReference>
<evidence type="ECO:0000256" key="2">
    <source>
        <dbReference type="SAM" id="Phobius"/>
    </source>
</evidence>
<name>A0A4R7F5W1_9FLAO</name>
<keyword evidence="2" id="KW-1133">Transmembrane helix</keyword>
<dbReference type="RefSeq" id="WP_133711643.1">
    <property type="nucleotide sequence ID" value="NZ_SOAG01000003.1"/>
</dbReference>
<feature type="transmembrane region" description="Helical" evidence="2">
    <location>
        <begin position="12"/>
        <end position="31"/>
    </location>
</feature>
<organism evidence="3 4">
    <name type="scientific">Myroides indicus</name>
    <dbReference type="NCBI Taxonomy" id="1323422"/>
    <lineage>
        <taxon>Bacteria</taxon>
        <taxon>Pseudomonadati</taxon>
        <taxon>Bacteroidota</taxon>
        <taxon>Flavobacteriia</taxon>
        <taxon>Flavobacteriales</taxon>
        <taxon>Flavobacteriaceae</taxon>
        <taxon>Myroides</taxon>
    </lineage>
</organism>
<keyword evidence="2" id="KW-0812">Transmembrane</keyword>
<keyword evidence="2" id="KW-0472">Membrane</keyword>